<dbReference type="AlphaFoldDB" id="A0A1C3IPM4"/>
<feature type="signal peptide" evidence="1">
    <location>
        <begin position="1"/>
        <end position="23"/>
    </location>
</feature>
<evidence type="ECO:0000256" key="1">
    <source>
        <dbReference type="SAM" id="SignalP"/>
    </source>
</evidence>
<reference evidence="3" key="1">
    <citation type="submission" date="2016-06" db="EMBL/GenBank/DDBJ databases">
        <authorList>
            <person name="Rodrigo-Torres Lidia"/>
            <person name="Arahal R.David."/>
        </authorList>
    </citation>
    <scope>NUCLEOTIDE SEQUENCE [LARGE SCALE GENOMIC DNA]</scope>
    <source>
        <strain evidence="3">CECT 7223</strain>
    </source>
</reference>
<dbReference type="Proteomes" id="UP000092876">
    <property type="component" value="Unassembled WGS sequence"/>
</dbReference>
<protein>
    <recommendedName>
        <fullName evidence="4">DUF3299 domain-containing protein</fullName>
    </recommendedName>
</protein>
<dbReference type="Pfam" id="PF11736">
    <property type="entry name" value="DUF3299"/>
    <property type="match status" value="1"/>
</dbReference>
<dbReference type="GeneID" id="94235793"/>
<sequence>MQKMLSLILSVLSLTAVTFPTFAETAMNLEWQDLNSESHEMKVEMPDLTDQQMRLLQGVIAMSASEEEQAQQQVLLFKQTLKEQGVDADEMIALRDEYMKTMQANAEAITTKFDGKKVRVPGFIVPLEFSEGMTATEFLLVPVAGACIHMPPPPANQIVRVSFPEGFQVQNVQYPVWVEGDFSSKKVTEEVFLVDGKSNLTMGYEMKASMIEDYYEKEN</sequence>
<keyword evidence="1" id="KW-0732">Signal</keyword>
<feature type="chain" id="PRO_5008675731" description="DUF3299 domain-containing protein" evidence="1">
    <location>
        <begin position="24"/>
        <end position="219"/>
    </location>
</feature>
<dbReference type="EMBL" id="FLQP01000020">
    <property type="protein sequence ID" value="SBS63308.1"/>
    <property type="molecule type" value="Genomic_DNA"/>
</dbReference>
<evidence type="ECO:0000313" key="3">
    <source>
        <dbReference type="Proteomes" id="UP000092876"/>
    </source>
</evidence>
<evidence type="ECO:0008006" key="4">
    <source>
        <dbReference type="Google" id="ProtNLM"/>
    </source>
</evidence>
<dbReference type="Gene3D" id="2.40.50.870">
    <property type="entry name" value="Protein of unknown function (DUF3299)"/>
    <property type="match status" value="1"/>
</dbReference>
<dbReference type="RefSeq" id="WP_083994593.1">
    <property type="nucleotide sequence ID" value="NZ_AP025461.1"/>
</dbReference>
<name>A0A1C3IPM4_9VIBR</name>
<evidence type="ECO:0000313" key="2">
    <source>
        <dbReference type="EMBL" id="SBS63308.1"/>
    </source>
</evidence>
<gene>
    <name evidence="2" type="ORF">VAT7223_01593</name>
</gene>
<dbReference type="InterPro" id="IPR021727">
    <property type="entry name" value="DUF3299"/>
</dbReference>
<accession>A0A1C3IPM4</accession>
<proteinExistence type="predicted"/>
<organism evidence="2 3">
    <name type="scientific">Vibrio atlanticus</name>
    <dbReference type="NCBI Taxonomy" id="693153"/>
    <lineage>
        <taxon>Bacteria</taxon>
        <taxon>Pseudomonadati</taxon>
        <taxon>Pseudomonadota</taxon>
        <taxon>Gammaproteobacteria</taxon>
        <taxon>Vibrionales</taxon>
        <taxon>Vibrionaceae</taxon>
        <taxon>Vibrio</taxon>
    </lineage>
</organism>